<dbReference type="Proteomes" id="UP000250079">
    <property type="component" value="Chromosome"/>
</dbReference>
<keyword evidence="1" id="KW-1133">Transmembrane helix</keyword>
<dbReference type="KEGG" id="gai:IMCC3135_26620"/>
<gene>
    <name evidence="2" type="ORF">IMCC3135_26620</name>
</gene>
<dbReference type="RefSeq" id="WP_088920301.1">
    <property type="nucleotide sequence ID" value="NZ_CP018632.1"/>
</dbReference>
<keyword evidence="3" id="KW-1185">Reference proteome</keyword>
<name>A0A2Z2NVL6_9GAMM</name>
<reference evidence="2 3" key="1">
    <citation type="submission" date="2016-12" db="EMBL/GenBank/DDBJ databases">
        <authorList>
            <person name="Song W.-J."/>
            <person name="Kurnit D.M."/>
        </authorList>
    </citation>
    <scope>NUCLEOTIDE SEQUENCE [LARGE SCALE GENOMIC DNA]</scope>
    <source>
        <strain evidence="2 3">IMCC3135</strain>
    </source>
</reference>
<accession>A0A2Z2NVL6</accession>
<evidence type="ECO:0000256" key="1">
    <source>
        <dbReference type="SAM" id="Phobius"/>
    </source>
</evidence>
<dbReference type="OrthoDB" id="6104850at2"/>
<feature type="transmembrane region" description="Helical" evidence="1">
    <location>
        <begin position="71"/>
        <end position="94"/>
    </location>
</feature>
<sequence>MKVKDTPIDLKKALLQKGPKFRSHTIIFNENVADLKPTISSLLFCVIYIVVGLFLLLLAVIVYVKNHQLDFTIFLGAFGIAILTFGITLVMPFVKQVTFDKNRGSFRNNIDRKVELGNIVSLQILDKVITSKNGLNYPCYELNMLTKNGRRINILNHNDLVQLKSDSEKLADFLSVELIDLQCEMVL</sequence>
<dbReference type="AlphaFoldDB" id="A0A2Z2NVL6"/>
<proteinExistence type="predicted"/>
<organism evidence="2 3">
    <name type="scientific">Granulosicoccus antarcticus IMCC3135</name>
    <dbReference type="NCBI Taxonomy" id="1192854"/>
    <lineage>
        <taxon>Bacteria</taxon>
        <taxon>Pseudomonadati</taxon>
        <taxon>Pseudomonadota</taxon>
        <taxon>Gammaproteobacteria</taxon>
        <taxon>Chromatiales</taxon>
        <taxon>Granulosicoccaceae</taxon>
        <taxon>Granulosicoccus</taxon>
    </lineage>
</organism>
<evidence type="ECO:0000313" key="2">
    <source>
        <dbReference type="EMBL" id="ASJ75379.1"/>
    </source>
</evidence>
<feature type="transmembrane region" description="Helical" evidence="1">
    <location>
        <begin position="39"/>
        <end position="64"/>
    </location>
</feature>
<keyword evidence="1" id="KW-0812">Transmembrane</keyword>
<protein>
    <submittedName>
        <fullName evidence="2">Uncharacterized protein</fullName>
    </submittedName>
</protein>
<evidence type="ECO:0000313" key="3">
    <source>
        <dbReference type="Proteomes" id="UP000250079"/>
    </source>
</evidence>
<dbReference type="EMBL" id="CP018632">
    <property type="protein sequence ID" value="ASJ75379.1"/>
    <property type="molecule type" value="Genomic_DNA"/>
</dbReference>
<keyword evidence="1" id="KW-0472">Membrane</keyword>